<keyword evidence="2" id="KW-1185">Reference proteome</keyword>
<evidence type="ECO:0000313" key="1">
    <source>
        <dbReference type="EMBL" id="KAG4424609.1"/>
    </source>
</evidence>
<protein>
    <submittedName>
        <fullName evidence="1">Uncharacterized protein</fullName>
    </submittedName>
</protein>
<name>A0A8H7WGZ2_9HELO</name>
<dbReference type="AlphaFoldDB" id="A0A8H7WGZ2"/>
<proteinExistence type="predicted"/>
<reference evidence="1" key="1">
    <citation type="submission" date="2021-02" db="EMBL/GenBank/DDBJ databases">
        <title>Genome sequence Cadophora malorum strain M34.</title>
        <authorList>
            <person name="Stefanovic E."/>
            <person name="Vu D."/>
            <person name="Scully C."/>
            <person name="Dijksterhuis J."/>
            <person name="Roader J."/>
            <person name="Houbraken J."/>
        </authorList>
    </citation>
    <scope>NUCLEOTIDE SEQUENCE</scope>
    <source>
        <strain evidence="1">M34</strain>
    </source>
</reference>
<gene>
    <name evidence="1" type="ORF">IFR04_002319</name>
</gene>
<dbReference type="Proteomes" id="UP000664132">
    <property type="component" value="Unassembled WGS sequence"/>
</dbReference>
<evidence type="ECO:0000313" key="2">
    <source>
        <dbReference type="Proteomes" id="UP000664132"/>
    </source>
</evidence>
<comment type="caution">
    <text evidence="1">The sequence shown here is derived from an EMBL/GenBank/DDBJ whole genome shotgun (WGS) entry which is preliminary data.</text>
</comment>
<accession>A0A8H7WGZ2</accession>
<dbReference type="EMBL" id="JAFJYH010000019">
    <property type="protein sequence ID" value="KAG4424609.1"/>
    <property type="molecule type" value="Genomic_DNA"/>
</dbReference>
<sequence length="934" mass="103752">MPTVTTAAWPDPQLSIGRVSAVIKRKTIWEATGPALDKFENQIFQAISELLETHKDHLEEGEEISRTYSFHLWMVGKDTQSARPTVIFTCKSSKFRLKVVKLIKKHDILSEFPGFTLKSMDRMPAVPMGPQPDADDEWHPDMADSVVIGATVYARDNAIDVCGAVVSVGAEDDTTLGGVILVGEEYYGIIALHPRLDCSSDSDSIVRRPGDLRFDEDSDSTSSANISLRASLSLRTPNSSVRDLRKTLCYDSSRTSQALPHHWDATSSTLRSKRDVVDPDSSLQRHVIGRVVDISTQNGLHYGLFLITDSRYKIPNRITLPGGLYDKAFIFPDAPAQEIREVEVWIATGRSGVLSGTIVKNPYFINLAGSTTYQKMWPVQVEQDIVPGDCGSWVIDARSGQLIGHVVAGDSALHRVYMIEMLDLFHDIEKRLCKEVSLPTSTCLVNSTEDVLSPEEYAEAVSRISTGRSSTSIYSGTDFLTLAQYLKNSEIRTSEVNIWQPEGTNPEDSKHVTLYDFTCGQRSFVSSFDDPKDFKWVKKVRNRASPGSLIFLRGFSTPDWITTVGSECYIDPDFFRAHLDFLSYTNTFSVPTIPSAAKAFRLCVTSLGISTSPQDVQADWVWDSETMTSYYQKGKQGPGFPPGDSIVRRFSLFSHGRFAIEQDMSISLARTSDDNWTVPAAHDDVWGQSARFVPFQYSSSLPEGIAAEPDPFYSVLDLFEFAASSERQYLNMLSSQIKAQVKASSTSVKTAITVLQAIAVSLQEHTERLKQNVMTIKDRGGPQWPRTQHEHRILLDHAVNSTLRDYEALLDDAVALSGHCKVAMSIVMSIASIEDTKSTHPVIYSSGKGHAVYPNISAKYDQHERSFRIGHDFQAGCKDRVGVIVCCAWVACGYDIRALDQFAGSGDFAAFYQGWSKWAPGPRGTDRAEDVEWV</sequence>
<dbReference type="OrthoDB" id="409136at2759"/>
<organism evidence="1 2">
    <name type="scientific">Cadophora malorum</name>
    <dbReference type="NCBI Taxonomy" id="108018"/>
    <lineage>
        <taxon>Eukaryota</taxon>
        <taxon>Fungi</taxon>
        <taxon>Dikarya</taxon>
        <taxon>Ascomycota</taxon>
        <taxon>Pezizomycotina</taxon>
        <taxon>Leotiomycetes</taxon>
        <taxon>Helotiales</taxon>
        <taxon>Ploettnerulaceae</taxon>
        <taxon>Cadophora</taxon>
    </lineage>
</organism>